<keyword evidence="1" id="KW-1133">Transmembrane helix</keyword>
<organism evidence="2">
    <name type="scientific">marine metagenome</name>
    <dbReference type="NCBI Taxonomy" id="408172"/>
    <lineage>
        <taxon>unclassified sequences</taxon>
        <taxon>metagenomes</taxon>
        <taxon>ecological metagenomes</taxon>
    </lineage>
</organism>
<gene>
    <name evidence="2" type="ORF">METZ01_LOCUS185665</name>
</gene>
<sequence length="227" mass="24689">MHLVVLGLAIVALIFGPGLWVQRVLKRYSRPANRYSGTGGELARYLLDECGLQSVKTEATDKGDHYDPEAKAVRLTKDKFEGHSLTAVTVAAHEVGHALQDAAGYRPLKLRTRLVRLAAPGERLAALAMMLSPFISAMTRAPLAGLAMFFAGIAVMGLGTLIHLVTLPTELDASFGRALPLLKKRGILLAEDELHARKLLTAAAWTYVAGSLMSLLNVARWWAILRR</sequence>
<dbReference type="InterPro" id="IPR007395">
    <property type="entry name" value="Zn_peptidase_2"/>
</dbReference>
<dbReference type="EMBL" id="UINC01037392">
    <property type="protein sequence ID" value="SVB32811.1"/>
    <property type="molecule type" value="Genomic_DNA"/>
</dbReference>
<feature type="transmembrane region" description="Helical" evidence="1">
    <location>
        <begin position="6"/>
        <end position="25"/>
    </location>
</feature>
<dbReference type="AlphaFoldDB" id="A0A382D516"/>
<keyword evidence="1" id="KW-0812">Transmembrane</keyword>
<keyword evidence="1" id="KW-0472">Membrane</keyword>
<protein>
    <recommendedName>
        <fullName evidence="3">Peptidase membrane zinc metallopeptidase</fullName>
    </recommendedName>
</protein>
<dbReference type="Pfam" id="PF04298">
    <property type="entry name" value="Zn_peptidase_2"/>
    <property type="match status" value="1"/>
</dbReference>
<evidence type="ECO:0008006" key="3">
    <source>
        <dbReference type="Google" id="ProtNLM"/>
    </source>
</evidence>
<reference evidence="2" key="1">
    <citation type="submission" date="2018-05" db="EMBL/GenBank/DDBJ databases">
        <authorList>
            <person name="Lanie J.A."/>
            <person name="Ng W.-L."/>
            <person name="Kazmierczak K.M."/>
            <person name="Andrzejewski T.M."/>
            <person name="Davidsen T.M."/>
            <person name="Wayne K.J."/>
            <person name="Tettelin H."/>
            <person name="Glass J.I."/>
            <person name="Rusch D."/>
            <person name="Podicherti R."/>
            <person name="Tsui H.-C.T."/>
            <person name="Winkler M.E."/>
        </authorList>
    </citation>
    <scope>NUCLEOTIDE SEQUENCE</scope>
</reference>
<feature type="transmembrane region" description="Helical" evidence="1">
    <location>
        <begin position="204"/>
        <end position="223"/>
    </location>
</feature>
<evidence type="ECO:0000256" key="1">
    <source>
        <dbReference type="SAM" id="Phobius"/>
    </source>
</evidence>
<name>A0A382D516_9ZZZZ</name>
<accession>A0A382D516</accession>
<dbReference type="PANTHER" id="PTHR36434">
    <property type="entry name" value="MEMBRANE PROTEASE YUGP-RELATED"/>
    <property type="match status" value="1"/>
</dbReference>
<evidence type="ECO:0000313" key="2">
    <source>
        <dbReference type="EMBL" id="SVB32811.1"/>
    </source>
</evidence>
<proteinExistence type="predicted"/>
<feature type="transmembrane region" description="Helical" evidence="1">
    <location>
        <begin position="143"/>
        <end position="165"/>
    </location>
</feature>
<dbReference type="PANTHER" id="PTHR36434:SF1">
    <property type="entry name" value="MEMBRANE PROTEASE YUGP-RELATED"/>
    <property type="match status" value="1"/>
</dbReference>